<evidence type="ECO:0000313" key="2">
    <source>
        <dbReference type="Proteomes" id="UP000831021"/>
    </source>
</evidence>
<dbReference type="Proteomes" id="UP000831021">
    <property type="component" value="Segment"/>
</dbReference>
<accession>A0AAE9GBT8</accession>
<dbReference type="EMBL" id="OM236516">
    <property type="protein sequence ID" value="UNY48843.1"/>
    <property type="molecule type" value="Genomic_DNA"/>
</dbReference>
<sequence>MVWLRSEEEVDKIIEEMKNRTKGKYITQGVSFNKTCPRQMDLLKKALMSSVSFSGLGKELLAVKFSNTEETREELQNFNSVVPQNIPIKETETSIEQPKLKSLGNFL</sequence>
<evidence type="ECO:0000313" key="1">
    <source>
        <dbReference type="EMBL" id="UNY48843.1"/>
    </source>
</evidence>
<protein>
    <submittedName>
        <fullName evidence="1">Uncharacterized protein</fullName>
    </submittedName>
</protein>
<gene>
    <name evidence="1" type="ORF">fado_128</name>
</gene>
<keyword evidence="2" id="KW-1185">Reference proteome</keyword>
<name>A0AAE9GBT8_9CAUD</name>
<proteinExistence type="predicted"/>
<reference evidence="1 2" key="1">
    <citation type="submission" date="2022-01" db="EMBL/GenBank/DDBJ databases">
        <authorList>
            <person name="Stokar-Avihail A."/>
        </authorList>
    </citation>
    <scope>NUCLEOTIDE SEQUENCE [LARGE SCALE GENOMIC DNA]</scope>
</reference>
<organism evidence="1 2">
    <name type="scientific">Bacillus phage FADO</name>
    <dbReference type="NCBI Taxonomy" id="2917160"/>
    <lineage>
        <taxon>Viruses</taxon>
        <taxon>Duplodnaviria</taxon>
        <taxon>Heunggongvirae</taxon>
        <taxon>Uroviricota</taxon>
        <taxon>Caudoviricetes</taxon>
        <taxon>Heleneionescovirinae</taxon>
        <taxon>Zhangjivirus</taxon>
        <taxon>Zhangjivirus fado</taxon>
    </lineage>
</organism>